<comment type="caution">
    <text evidence="17">The sequence shown here is derived from an EMBL/GenBank/DDBJ whole genome shotgun (WGS) entry which is preliminary data.</text>
</comment>
<comment type="subcellular location">
    <subcellularLocation>
        <location evidence="1 13">Membrane</location>
        <topology evidence="1 13">Single-pass type I membrane protein</topology>
    </subcellularLocation>
</comment>
<evidence type="ECO:0000256" key="14">
    <source>
        <dbReference type="SAM" id="MobiDB-lite"/>
    </source>
</evidence>
<keyword evidence="4 13" id="KW-0732">Signal</keyword>
<feature type="region of interest" description="Disordered" evidence="14">
    <location>
        <begin position="1072"/>
        <end position="1094"/>
    </location>
</feature>
<dbReference type="InterPro" id="IPR000413">
    <property type="entry name" value="Integrin_alpha"/>
</dbReference>
<dbReference type="InterPro" id="IPR013519">
    <property type="entry name" value="Int_alpha_beta-p"/>
</dbReference>
<evidence type="ECO:0000256" key="3">
    <source>
        <dbReference type="ARBA" id="ARBA00022692"/>
    </source>
</evidence>
<dbReference type="Gene3D" id="2.130.10.130">
    <property type="entry name" value="Integrin alpha, N-terminal"/>
    <property type="match status" value="1"/>
</dbReference>
<evidence type="ECO:0000256" key="2">
    <source>
        <dbReference type="ARBA" id="ARBA00008054"/>
    </source>
</evidence>
<evidence type="ECO:0000256" key="9">
    <source>
        <dbReference type="ARBA" id="ARBA00023136"/>
    </source>
</evidence>
<dbReference type="InterPro" id="IPR013517">
    <property type="entry name" value="FG-GAP"/>
</dbReference>
<evidence type="ECO:0000256" key="12">
    <source>
        <dbReference type="PROSITE-ProRule" id="PRU00803"/>
    </source>
</evidence>
<feature type="transmembrane region" description="Helical" evidence="13">
    <location>
        <begin position="1019"/>
        <end position="1043"/>
    </location>
</feature>
<keyword evidence="6 13" id="KW-0130">Cell adhesion</keyword>
<evidence type="ECO:0000256" key="6">
    <source>
        <dbReference type="ARBA" id="ARBA00022889"/>
    </source>
</evidence>
<dbReference type="PROSITE" id="PS51470">
    <property type="entry name" value="FG_GAP"/>
    <property type="match status" value="4"/>
</dbReference>
<evidence type="ECO:0000313" key="18">
    <source>
        <dbReference type="Proteomes" id="UP001195483"/>
    </source>
</evidence>
<keyword evidence="9 13" id="KW-0472">Membrane</keyword>
<keyword evidence="7 13" id="KW-1133">Transmembrane helix</keyword>
<dbReference type="GO" id="GO:0007160">
    <property type="term" value="P:cell-matrix adhesion"/>
    <property type="evidence" value="ECO:0007669"/>
    <property type="project" value="TreeGrafter"/>
</dbReference>
<dbReference type="Proteomes" id="UP001195483">
    <property type="component" value="Unassembled WGS sequence"/>
</dbReference>
<feature type="repeat" description="FG-GAP" evidence="12">
    <location>
        <begin position="39"/>
        <end position="102"/>
    </location>
</feature>
<organism evidence="17 18">
    <name type="scientific">Potamilus streckersoni</name>
    <dbReference type="NCBI Taxonomy" id="2493646"/>
    <lineage>
        <taxon>Eukaryota</taxon>
        <taxon>Metazoa</taxon>
        <taxon>Spiralia</taxon>
        <taxon>Lophotrochozoa</taxon>
        <taxon>Mollusca</taxon>
        <taxon>Bivalvia</taxon>
        <taxon>Autobranchia</taxon>
        <taxon>Heteroconchia</taxon>
        <taxon>Palaeoheterodonta</taxon>
        <taxon>Unionida</taxon>
        <taxon>Unionoidea</taxon>
        <taxon>Unionidae</taxon>
        <taxon>Ambleminae</taxon>
        <taxon>Lampsilini</taxon>
        <taxon>Potamilus</taxon>
    </lineage>
</organism>
<feature type="domain" description="Integrin alpha second immunoglobulin-like" evidence="16">
    <location>
        <begin position="668"/>
        <end position="824"/>
    </location>
</feature>
<dbReference type="InterPro" id="IPR013649">
    <property type="entry name" value="Integrin_alpha_Ig-like_1"/>
</dbReference>
<dbReference type="InterPro" id="IPR048285">
    <property type="entry name" value="Integrin_alpha_Ig-like_2"/>
</dbReference>
<keyword evidence="8 13" id="KW-0401">Integrin</keyword>
<dbReference type="Gene3D" id="2.60.40.1460">
    <property type="entry name" value="Integrin domains. Chain A, domain 2"/>
    <property type="match status" value="1"/>
</dbReference>
<keyword evidence="11" id="KW-0325">Glycoprotein</keyword>
<dbReference type="Gene3D" id="2.60.40.1530">
    <property type="entry name" value="ntegrin, alpha v. Chain A, domain 4"/>
    <property type="match status" value="1"/>
</dbReference>
<evidence type="ECO:0000256" key="7">
    <source>
        <dbReference type="ARBA" id="ARBA00022989"/>
    </source>
</evidence>
<dbReference type="SMART" id="SM00191">
    <property type="entry name" value="Int_alpha"/>
    <property type="match status" value="6"/>
</dbReference>
<evidence type="ECO:0000259" key="16">
    <source>
        <dbReference type="Pfam" id="PF20805"/>
    </source>
</evidence>
<proteinExistence type="inferred from homology"/>
<dbReference type="AlphaFoldDB" id="A0AAE0SD12"/>
<dbReference type="Pfam" id="PF20805">
    <property type="entry name" value="Integrin_A_Ig_2"/>
    <property type="match status" value="1"/>
</dbReference>
<dbReference type="SUPFAM" id="SSF69179">
    <property type="entry name" value="Integrin domains"/>
    <property type="match status" value="3"/>
</dbReference>
<keyword evidence="10 13" id="KW-0675">Receptor</keyword>
<dbReference type="EMBL" id="JAEAOA010002360">
    <property type="protein sequence ID" value="KAK3589626.1"/>
    <property type="molecule type" value="Genomic_DNA"/>
</dbReference>
<reference evidence="17" key="1">
    <citation type="journal article" date="2021" name="Genome Biol. Evol.">
        <title>A High-Quality Reference Genome for a Parasitic Bivalve with Doubly Uniparental Inheritance (Bivalvia: Unionida).</title>
        <authorList>
            <person name="Smith C.H."/>
        </authorList>
    </citation>
    <scope>NUCLEOTIDE SEQUENCE</scope>
    <source>
        <strain evidence="17">CHS0354</strain>
    </source>
</reference>
<gene>
    <name evidence="17" type="ORF">CHS0354_043085</name>
</gene>
<reference evidence="17" key="3">
    <citation type="submission" date="2023-05" db="EMBL/GenBank/DDBJ databases">
        <authorList>
            <person name="Smith C.H."/>
        </authorList>
    </citation>
    <scope>NUCLEOTIDE SEQUENCE</scope>
    <source>
        <strain evidence="17">CHS0354</strain>
        <tissue evidence="17">Mantle</tissue>
    </source>
</reference>
<dbReference type="Pfam" id="PF08441">
    <property type="entry name" value="Integrin_A_Ig_1"/>
    <property type="match status" value="1"/>
</dbReference>
<comment type="similarity">
    <text evidence="2 13">Belongs to the integrin alpha chain family.</text>
</comment>
<dbReference type="InterPro" id="IPR032695">
    <property type="entry name" value="Integrin_dom_sf"/>
</dbReference>
<evidence type="ECO:0000256" key="13">
    <source>
        <dbReference type="RuleBase" id="RU003762"/>
    </source>
</evidence>
<evidence type="ECO:0000256" key="1">
    <source>
        <dbReference type="ARBA" id="ARBA00004479"/>
    </source>
</evidence>
<dbReference type="GO" id="GO:0009897">
    <property type="term" value="C:external side of plasma membrane"/>
    <property type="evidence" value="ECO:0007669"/>
    <property type="project" value="TreeGrafter"/>
</dbReference>
<dbReference type="Pfam" id="PF01839">
    <property type="entry name" value="FG-GAP"/>
    <property type="match status" value="2"/>
</dbReference>
<keyword evidence="18" id="KW-1185">Reference proteome</keyword>
<sequence>MQFLKGFHFFKMWRSLMVVFIYSMCLITTSDAFNIMEKDAPVFRGGNLRDSYFGYSVAVHSDGGSDKWIYVGAPRDNDTTLPDIDRPGLLYKCRVNITFCDPIVVDANTFFENITVAGQQRTFIPGKNGQWLGGALDINKGNAFVCAHRWYNQSKKMVGTDTYEKQYFQNGMCYESAASKPTVWLKFPLLTLEGQNFENKTDSRGSVIYYTWGFGSLGIAVHFVGTVYADILIGTPGVRSWTGGFVHLKENNPFYSENKMLPNDTSELIGYAISSGKYFGGEDIYFAVGGPRLDLTGKVLFFKMNSTPYDLNQPFVTLNGEENGKRDENGNMSQVGGYFGSALATADVNKDTFDDLLVGAPMFASKNATGQEEGRVFVYLGSSVLGQFQLQKSLLNGSDALRARFGTAITALGDINMDGYGDIAIGAPYEDEDVGAVYIYNGYTGGLWSKFTQRISGKSVQSGLKGFGISFSRAVDTNDDRMNDVAVGAFLSGDVVLLQSRPVIQLGGIIELYTNGIHITVLNLPSLRNYTLNTNRTYPYFEFEIKFTFPKSQVIQMIVLNVTARVDTLKEQQRFSFLQNNKETLEADYSLSIEQGKIARTPEVKVLVKSSSDLVTPIRFHTKYELVDFTLFKLPQRTLQPVLNLFDGSQTEQPIKTITKEIEFQKDCPNNDCNTNLHLSVKADLKNESELFIDELEFLKLNVSITKTGDPAYGTGLTIIFPKSFKYRNVEKIEGDTDIQCRFKIEESKTRAEAGSSDRPQKTLVNNETVIICSYGNPMRQDGGVKFQIVLVPSVFTETRFQFYFNATSQSKENEWNDNTGTINLEGKRKVVTDFNGVSRPDSVSMRAGRNNYEVKHIYGLHNQGPSSMPEAVMYLKYPYVTMNGKDYLRLLGKPIVNPLPPGCSVSCVELNATFSITTIKDQIHGSIQEKSSHCSIDNCPVYKCVIRNIPPRKIIVVDLTLETNIELPNVLSQGKTFEITSTAAVNIENSTNTVFNTLQHATEIRTRFVPMSPPPEPVAWWIIFVSVLGGILLIVIKIIILWKCGFFKRKRWGAIEKRKSEEAKILVKGDEVSSQENNDEIKQEVTEIETKDA</sequence>
<dbReference type="PANTHER" id="PTHR23220:SF134">
    <property type="entry name" value="INTEGRIN ALPHA-2 DOMAIN-CONTAINING PROTEIN"/>
    <property type="match status" value="1"/>
</dbReference>
<dbReference type="GO" id="GO:0005178">
    <property type="term" value="F:integrin binding"/>
    <property type="evidence" value="ECO:0007669"/>
    <property type="project" value="TreeGrafter"/>
</dbReference>
<dbReference type="GO" id="GO:0033627">
    <property type="term" value="P:cell adhesion mediated by integrin"/>
    <property type="evidence" value="ECO:0007669"/>
    <property type="project" value="TreeGrafter"/>
</dbReference>
<feature type="signal peptide" evidence="13">
    <location>
        <begin position="1"/>
        <end position="32"/>
    </location>
</feature>
<accession>A0AAE0SD12</accession>
<dbReference type="SUPFAM" id="SSF69318">
    <property type="entry name" value="Integrin alpha N-terminal domain"/>
    <property type="match status" value="1"/>
</dbReference>
<dbReference type="PROSITE" id="PS00242">
    <property type="entry name" value="INTEGRIN_ALPHA"/>
    <property type="match status" value="1"/>
</dbReference>
<dbReference type="GO" id="GO:0098609">
    <property type="term" value="P:cell-cell adhesion"/>
    <property type="evidence" value="ECO:0007669"/>
    <property type="project" value="TreeGrafter"/>
</dbReference>
<evidence type="ECO:0000313" key="17">
    <source>
        <dbReference type="EMBL" id="KAK3589626.1"/>
    </source>
</evidence>
<evidence type="ECO:0000259" key="15">
    <source>
        <dbReference type="Pfam" id="PF08441"/>
    </source>
</evidence>
<feature type="repeat" description="FG-GAP" evidence="12">
    <location>
        <begin position="391"/>
        <end position="449"/>
    </location>
</feature>
<feature type="repeat" description="FG-GAP" evidence="12">
    <location>
        <begin position="325"/>
        <end position="388"/>
    </location>
</feature>
<name>A0AAE0SD12_9BIVA</name>
<evidence type="ECO:0000256" key="5">
    <source>
        <dbReference type="ARBA" id="ARBA00022737"/>
    </source>
</evidence>
<evidence type="ECO:0000256" key="11">
    <source>
        <dbReference type="ARBA" id="ARBA00023180"/>
    </source>
</evidence>
<reference evidence="17" key="2">
    <citation type="journal article" date="2021" name="Genome Biol. Evol.">
        <title>Developing a high-quality reference genome for a parasitic bivalve with doubly uniparental inheritance (Bivalvia: Unionida).</title>
        <authorList>
            <person name="Smith C.H."/>
        </authorList>
    </citation>
    <scope>NUCLEOTIDE SEQUENCE</scope>
    <source>
        <strain evidence="17">CHS0354</strain>
        <tissue evidence="17">Mantle</tissue>
    </source>
</reference>
<evidence type="ECO:0000256" key="10">
    <source>
        <dbReference type="ARBA" id="ARBA00023170"/>
    </source>
</evidence>
<feature type="chain" id="PRO_5041773685" evidence="13">
    <location>
        <begin position="33"/>
        <end position="1094"/>
    </location>
</feature>
<dbReference type="InterPro" id="IPR018184">
    <property type="entry name" value="Integrin_alpha_C_CS"/>
</dbReference>
<dbReference type="Gene3D" id="2.60.40.1510">
    <property type="entry name" value="ntegrin, alpha v. Chain A, domain 3"/>
    <property type="match status" value="1"/>
</dbReference>
<dbReference type="PANTHER" id="PTHR23220">
    <property type="entry name" value="INTEGRIN ALPHA"/>
    <property type="match status" value="1"/>
</dbReference>
<dbReference type="PRINTS" id="PR01185">
    <property type="entry name" value="INTEGRINA"/>
</dbReference>
<dbReference type="Gene3D" id="1.20.5.930">
    <property type="entry name" value="Bicelle-embedded integrin alpha(iib) transmembrane segment"/>
    <property type="match status" value="1"/>
</dbReference>
<keyword evidence="3 13" id="KW-0812">Transmembrane</keyword>
<dbReference type="GO" id="GO:0007229">
    <property type="term" value="P:integrin-mediated signaling pathway"/>
    <property type="evidence" value="ECO:0007669"/>
    <property type="project" value="UniProtKB-KW"/>
</dbReference>
<dbReference type="InterPro" id="IPR028994">
    <property type="entry name" value="Integrin_alpha_N"/>
</dbReference>
<keyword evidence="5" id="KW-0677">Repeat</keyword>
<evidence type="ECO:0000256" key="8">
    <source>
        <dbReference type="ARBA" id="ARBA00023037"/>
    </source>
</evidence>
<feature type="domain" description="Integrin alpha first immunoglubulin-like" evidence="15">
    <location>
        <begin position="500"/>
        <end position="655"/>
    </location>
</feature>
<evidence type="ECO:0000256" key="4">
    <source>
        <dbReference type="ARBA" id="ARBA00022729"/>
    </source>
</evidence>
<dbReference type="GO" id="GO:0008305">
    <property type="term" value="C:integrin complex"/>
    <property type="evidence" value="ECO:0007669"/>
    <property type="project" value="InterPro"/>
</dbReference>
<feature type="compositionally biased region" description="Basic and acidic residues" evidence="14">
    <location>
        <begin position="1080"/>
        <end position="1094"/>
    </location>
</feature>
<feature type="repeat" description="FG-GAP" evidence="12">
    <location>
        <begin position="453"/>
        <end position="515"/>
    </location>
</feature>
<protein>
    <submittedName>
        <fullName evidence="17">Uncharacterized protein</fullName>
    </submittedName>
</protein>